<feature type="domain" description="DUF6875" evidence="1">
    <location>
        <begin position="38"/>
        <end position="208"/>
    </location>
</feature>
<dbReference type="Pfam" id="PF21780">
    <property type="entry name" value="DUF6875"/>
    <property type="match status" value="1"/>
</dbReference>
<dbReference type="EMBL" id="VNIQ01000010">
    <property type="protein sequence ID" value="TYQ00879.1"/>
    <property type="molecule type" value="Genomic_DNA"/>
</dbReference>
<dbReference type="InterPro" id="IPR049240">
    <property type="entry name" value="DUF6875"/>
</dbReference>
<dbReference type="AlphaFoldDB" id="A0A652YI18"/>
<evidence type="ECO:0000313" key="2">
    <source>
        <dbReference type="EMBL" id="TYQ00879.1"/>
    </source>
</evidence>
<reference evidence="2" key="1">
    <citation type="submission" date="2019-07" db="EMBL/GenBank/DDBJ databases">
        <title>Genomic Encyclopedia of Type Strains, Phase IV (KMG-IV): sequencing the most valuable type-strain genomes for metagenomic binning, comparative biology and taxonomic classification.</title>
        <authorList>
            <person name="Goeker M."/>
        </authorList>
    </citation>
    <scope>NUCLEOTIDE SEQUENCE</scope>
    <source>
        <strain evidence="2">DSM 44596</strain>
    </source>
</reference>
<gene>
    <name evidence="2" type="ORF">FNL38_1103</name>
</gene>
<sequence>MTNRMAYQRIVGTRSHIEFLNILDEEEFDSPDRTMGILRNWARQYLTEPHQDLGRAGPVCPFTGPSLERRLFWAGIVQGDNIDFSLMTKIAQDMADIFPELSPSDGKDAIFKAILAIFPDLTDFSVIDAVQSYGKSTFINKGLMLGQFYPGCTRPGLWNDDFKPLDAPLPMLAVRHMVSTDYPFLTERSEWMAAYLKRFAPTVPPPARAYIVSKLES</sequence>
<name>A0A652YI18_NOCGL</name>
<comment type="caution">
    <text evidence="2">The sequence shown here is derived from an EMBL/GenBank/DDBJ whole genome shotgun (WGS) entry which is preliminary data.</text>
</comment>
<evidence type="ECO:0000259" key="1">
    <source>
        <dbReference type="Pfam" id="PF21780"/>
    </source>
</evidence>
<accession>A0A652YI18</accession>
<proteinExistence type="predicted"/>
<organism evidence="2">
    <name type="scientific">Nocardia globerula</name>
    <dbReference type="NCBI Taxonomy" id="1818"/>
    <lineage>
        <taxon>Bacteria</taxon>
        <taxon>Bacillati</taxon>
        <taxon>Actinomycetota</taxon>
        <taxon>Actinomycetes</taxon>
        <taxon>Mycobacteriales</taxon>
        <taxon>Nocardiaceae</taxon>
        <taxon>Nocardia</taxon>
    </lineage>
</organism>
<protein>
    <recommendedName>
        <fullName evidence="1">DUF6875 domain-containing protein</fullName>
    </recommendedName>
</protein>